<name>A0A9W6UP36_9ACTN</name>
<dbReference type="PANTHER" id="PTHR43722:SF1">
    <property type="entry name" value="PROLINE IMINOPEPTIDASE"/>
    <property type="match status" value="1"/>
</dbReference>
<dbReference type="AlphaFoldDB" id="A0A9W6UP36"/>
<dbReference type="GO" id="GO:0006508">
    <property type="term" value="P:proteolysis"/>
    <property type="evidence" value="ECO:0007669"/>
    <property type="project" value="InterPro"/>
</dbReference>
<accession>A0A9W6UP36</accession>
<dbReference type="SUPFAM" id="SSF53474">
    <property type="entry name" value="alpha/beta-Hydrolases"/>
    <property type="match status" value="1"/>
</dbReference>
<evidence type="ECO:0000313" key="2">
    <source>
        <dbReference type="Proteomes" id="UP001165143"/>
    </source>
</evidence>
<evidence type="ECO:0000313" key="1">
    <source>
        <dbReference type="EMBL" id="GLW55544.1"/>
    </source>
</evidence>
<dbReference type="InterPro" id="IPR029058">
    <property type="entry name" value="AB_hydrolase_fold"/>
</dbReference>
<comment type="caution">
    <text evidence="1">The sequence shown here is derived from an EMBL/GenBank/DDBJ whole genome shotgun (WGS) entry which is preliminary data.</text>
</comment>
<protein>
    <submittedName>
        <fullName evidence="1">Uncharacterized protein</fullName>
    </submittedName>
</protein>
<gene>
    <name evidence="1" type="ORF">Kpho01_35550</name>
</gene>
<organism evidence="1 2">
    <name type="scientific">Kitasatospora phosalacinea</name>
    <dbReference type="NCBI Taxonomy" id="2065"/>
    <lineage>
        <taxon>Bacteria</taxon>
        <taxon>Bacillati</taxon>
        <taxon>Actinomycetota</taxon>
        <taxon>Actinomycetes</taxon>
        <taxon>Kitasatosporales</taxon>
        <taxon>Streptomycetaceae</taxon>
        <taxon>Kitasatospora</taxon>
    </lineage>
</organism>
<dbReference type="InterPro" id="IPR005944">
    <property type="entry name" value="Pro_iminopeptidase"/>
</dbReference>
<dbReference type="GO" id="GO:0005737">
    <property type="term" value="C:cytoplasm"/>
    <property type="evidence" value="ECO:0007669"/>
    <property type="project" value="InterPro"/>
</dbReference>
<dbReference type="GO" id="GO:0004177">
    <property type="term" value="F:aminopeptidase activity"/>
    <property type="evidence" value="ECO:0007669"/>
    <property type="project" value="UniProtKB-EC"/>
</dbReference>
<dbReference type="Gene3D" id="3.40.50.1820">
    <property type="entry name" value="alpha/beta hydrolase"/>
    <property type="match status" value="1"/>
</dbReference>
<reference evidence="1" key="1">
    <citation type="submission" date="2023-02" db="EMBL/GenBank/DDBJ databases">
        <title>Kitasatospora phosalacinea NBRC 14362.</title>
        <authorList>
            <person name="Ichikawa N."/>
            <person name="Sato H."/>
            <person name="Tonouchi N."/>
        </authorList>
    </citation>
    <scope>NUCLEOTIDE SEQUENCE</scope>
    <source>
        <strain evidence="1">NBRC 14362</strain>
    </source>
</reference>
<dbReference type="Proteomes" id="UP001165143">
    <property type="component" value="Unassembled WGS sequence"/>
</dbReference>
<dbReference type="PANTHER" id="PTHR43722">
    <property type="entry name" value="PROLINE IMINOPEPTIDASE"/>
    <property type="match status" value="1"/>
</dbReference>
<dbReference type="EMBL" id="BSRX01000019">
    <property type="protein sequence ID" value="GLW55544.1"/>
    <property type="molecule type" value="Genomic_DNA"/>
</dbReference>
<proteinExistence type="predicted"/>
<sequence>MHLGVERWLLDGASWGSTLIPAYAQQPPERVGEIVLQTVTTTRRAETDWLHHRVSAFRPEAWDRFRAAVPEHVRDGDVYALPAAYARRTVLEALEEFKHR</sequence>